<dbReference type="InterPro" id="IPR003203">
    <property type="entry name" value="CobU/CobP"/>
</dbReference>
<comment type="function">
    <text evidence="4 14">Catalyzes ATP-dependent phosphorylation of adenosylcobinamide and addition of GMP to adenosylcobinamide phosphate.</text>
</comment>
<evidence type="ECO:0000256" key="6">
    <source>
        <dbReference type="ARBA" id="ARBA00005159"/>
    </source>
</evidence>
<protein>
    <recommendedName>
        <fullName evidence="14">Bifunctional adenosylcobalamin biosynthesis protein</fullName>
        <ecNumber evidence="14">2.7.1.156</ecNumber>
        <ecNumber evidence="14">2.7.7.62</ecNumber>
    </recommendedName>
</protein>
<dbReference type="NCBIfam" id="NF004469">
    <property type="entry name" value="PRK05800.1"/>
    <property type="match status" value="1"/>
</dbReference>
<dbReference type="EC" id="2.7.1.156" evidence="14"/>
<dbReference type="OrthoDB" id="9788370at2"/>
<keyword evidence="9 14" id="KW-0808">Transferase</keyword>
<keyword evidence="12 14" id="KW-0067">ATP-binding</keyword>
<evidence type="ECO:0000256" key="3">
    <source>
        <dbReference type="ARBA" id="ARBA00001522"/>
    </source>
</evidence>
<comment type="catalytic activity">
    <reaction evidence="3">
        <text>adenosylcob(III)inamide + GTP = adenosylcob(III)inamide phosphate + GDP + H(+)</text>
        <dbReference type="Rhea" id="RHEA:15765"/>
        <dbReference type="ChEBI" id="CHEBI:2480"/>
        <dbReference type="ChEBI" id="CHEBI:15378"/>
        <dbReference type="ChEBI" id="CHEBI:37565"/>
        <dbReference type="ChEBI" id="CHEBI:58189"/>
        <dbReference type="ChEBI" id="CHEBI:58502"/>
        <dbReference type="EC" id="2.7.1.156"/>
    </reaction>
</comment>
<dbReference type="GO" id="GO:0008820">
    <property type="term" value="F:cobinamide phosphate guanylyltransferase activity"/>
    <property type="evidence" value="ECO:0007669"/>
    <property type="project" value="UniProtKB-UniRule"/>
</dbReference>
<dbReference type="STRING" id="1166073.SAMN05192530_101630"/>
<evidence type="ECO:0000256" key="12">
    <source>
        <dbReference type="ARBA" id="ARBA00022840"/>
    </source>
</evidence>
<dbReference type="SUPFAM" id="SSF52540">
    <property type="entry name" value="P-loop containing nucleoside triphosphate hydrolases"/>
    <property type="match status" value="1"/>
</dbReference>
<keyword evidence="17" id="KW-0548">Nucleotidyltransferase</keyword>
<keyword evidence="10 14" id="KW-0547">Nucleotide-binding</keyword>
<accession>A0A1H0D710</accession>
<dbReference type="CDD" id="cd00544">
    <property type="entry name" value="CobU"/>
    <property type="match status" value="1"/>
</dbReference>
<comment type="catalytic activity">
    <reaction evidence="1 14">
        <text>adenosylcob(III)inamide + ATP = adenosylcob(III)inamide phosphate + ADP + H(+)</text>
        <dbReference type="Rhea" id="RHEA:15769"/>
        <dbReference type="ChEBI" id="CHEBI:2480"/>
        <dbReference type="ChEBI" id="CHEBI:15378"/>
        <dbReference type="ChEBI" id="CHEBI:30616"/>
        <dbReference type="ChEBI" id="CHEBI:58502"/>
        <dbReference type="ChEBI" id="CHEBI:456216"/>
        <dbReference type="EC" id="2.7.1.156"/>
    </reaction>
</comment>
<gene>
    <name evidence="17" type="ORF">SAMN05192530_101630</name>
</gene>
<evidence type="ECO:0000256" key="16">
    <source>
        <dbReference type="PIRSR" id="PIRSR006135-2"/>
    </source>
</evidence>
<feature type="binding site" evidence="16">
    <location>
        <begin position="33"/>
        <end position="35"/>
    </location>
    <ligand>
        <name>GTP</name>
        <dbReference type="ChEBI" id="CHEBI:37565"/>
    </ligand>
</feature>
<dbReference type="EC" id="2.7.7.62" evidence="14"/>
<organism evidence="17 18">
    <name type="scientific">Aureimonas jatrophae</name>
    <dbReference type="NCBI Taxonomy" id="1166073"/>
    <lineage>
        <taxon>Bacteria</taxon>
        <taxon>Pseudomonadati</taxon>
        <taxon>Pseudomonadota</taxon>
        <taxon>Alphaproteobacteria</taxon>
        <taxon>Hyphomicrobiales</taxon>
        <taxon>Aurantimonadaceae</taxon>
        <taxon>Aureimonas</taxon>
    </lineage>
</organism>
<evidence type="ECO:0000256" key="10">
    <source>
        <dbReference type="ARBA" id="ARBA00022741"/>
    </source>
</evidence>
<dbReference type="PANTHER" id="PTHR34848:SF1">
    <property type="entry name" value="BIFUNCTIONAL ADENOSYLCOBALAMIN BIOSYNTHESIS PROTEIN COBU"/>
    <property type="match status" value="1"/>
</dbReference>
<feature type="binding site" evidence="16">
    <location>
        <position position="83"/>
    </location>
    <ligand>
        <name>GTP</name>
        <dbReference type="ChEBI" id="CHEBI:37565"/>
    </ligand>
</feature>
<dbReference type="GO" id="GO:0005525">
    <property type="term" value="F:GTP binding"/>
    <property type="evidence" value="ECO:0007669"/>
    <property type="project" value="UniProtKB-UniRule"/>
</dbReference>
<comment type="pathway">
    <text evidence="6 14">Cofactor biosynthesis; adenosylcobalamin biosynthesis; adenosylcobalamin from cob(II)yrinate a,c-diamide: step 5/7.</text>
</comment>
<dbReference type="AlphaFoldDB" id="A0A1H0D710"/>
<dbReference type="RefSeq" id="WP_090668652.1">
    <property type="nucleotide sequence ID" value="NZ_FNIT01000001.1"/>
</dbReference>
<evidence type="ECO:0000256" key="2">
    <source>
        <dbReference type="ARBA" id="ARBA00000711"/>
    </source>
</evidence>
<comment type="pathway">
    <text evidence="5 14">Cofactor biosynthesis; adenosylcobalamin biosynthesis; adenosylcobalamin from cob(II)yrinate a,c-diamide: step 6/7.</text>
</comment>
<dbReference type="UniPathway" id="UPA00148">
    <property type="reaction ID" value="UER00236"/>
</dbReference>
<evidence type="ECO:0000256" key="14">
    <source>
        <dbReference type="PIRNR" id="PIRNR006135"/>
    </source>
</evidence>
<evidence type="ECO:0000256" key="4">
    <source>
        <dbReference type="ARBA" id="ARBA00003889"/>
    </source>
</evidence>
<dbReference type="GO" id="GO:0005524">
    <property type="term" value="F:ATP binding"/>
    <property type="evidence" value="ECO:0007669"/>
    <property type="project" value="UniProtKB-UniRule"/>
</dbReference>
<dbReference type="Gene3D" id="3.40.50.300">
    <property type="entry name" value="P-loop containing nucleotide triphosphate hydrolases"/>
    <property type="match status" value="1"/>
</dbReference>
<keyword evidence="18" id="KW-1185">Reference proteome</keyword>
<evidence type="ECO:0000256" key="13">
    <source>
        <dbReference type="ARBA" id="ARBA00023134"/>
    </source>
</evidence>
<feature type="binding site" evidence="16">
    <location>
        <begin position="8"/>
        <end position="15"/>
    </location>
    <ligand>
        <name>GTP</name>
        <dbReference type="ChEBI" id="CHEBI:37565"/>
    </ligand>
</feature>
<dbReference type="EMBL" id="FNIT01000001">
    <property type="protein sequence ID" value="SDN65943.1"/>
    <property type="molecule type" value="Genomic_DNA"/>
</dbReference>
<dbReference type="Proteomes" id="UP000198793">
    <property type="component" value="Unassembled WGS sequence"/>
</dbReference>
<evidence type="ECO:0000313" key="17">
    <source>
        <dbReference type="EMBL" id="SDN65943.1"/>
    </source>
</evidence>
<sequence length="171" mass="18494">MSLALVLGGARSGKSRFAEGLVRGTGREPVYLATGQAFDREMERRIAEHQARRPAPWRTVDAPLELGAAIRREAGAGTAVLVDCLTLWVTNLLFAERDMEAEREALLATLRDLSPKSSVVLVSNEVGLSIVPDNALARRFRDEAGLLHQSVAALAHEVHLVVAGLPLRIKG</sequence>
<evidence type="ECO:0000256" key="5">
    <source>
        <dbReference type="ARBA" id="ARBA00004692"/>
    </source>
</evidence>
<feature type="active site" description="GMP-histidine intermediate" evidence="15">
    <location>
        <position position="49"/>
    </location>
</feature>
<dbReference type="GO" id="GO:0009236">
    <property type="term" value="P:cobalamin biosynthetic process"/>
    <property type="evidence" value="ECO:0007669"/>
    <property type="project" value="UniProtKB-UniRule"/>
</dbReference>
<reference evidence="17 18" key="1">
    <citation type="submission" date="2016-10" db="EMBL/GenBank/DDBJ databases">
        <authorList>
            <person name="de Groot N.N."/>
        </authorList>
    </citation>
    <scope>NUCLEOTIDE SEQUENCE [LARGE SCALE GENOMIC DNA]</scope>
    <source>
        <strain evidence="18">L7-484,KACC 16230,DSM 25025</strain>
    </source>
</reference>
<evidence type="ECO:0000256" key="7">
    <source>
        <dbReference type="ARBA" id="ARBA00007490"/>
    </source>
</evidence>
<evidence type="ECO:0000256" key="15">
    <source>
        <dbReference type="PIRSR" id="PIRSR006135-1"/>
    </source>
</evidence>
<dbReference type="PANTHER" id="PTHR34848">
    <property type="match status" value="1"/>
</dbReference>
<evidence type="ECO:0000256" key="9">
    <source>
        <dbReference type="ARBA" id="ARBA00022679"/>
    </source>
</evidence>
<proteinExistence type="inferred from homology"/>
<comment type="similarity">
    <text evidence="7 14">Belongs to the CobU/CobP family.</text>
</comment>
<keyword evidence="8 14" id="KW-0169">Cobalamin biosynthesis</keyword>
<dbReference type="InterPro" id="IPR027417">
    <property type="entry name" value="P-loop_NTPase"/>
</dbReference>
<dbReference type="GO" id="GO:0043752">
    <property type="term" value="F:adenosylcobinamide kinase activity"/>
    <property type="evidence" value="ECO:0007669"/>
    <property type="project" value="UniProtKB-EC"/>
</dbReference>
<evidence type="ECO:0000313" key="18">
    <source>
        <dbReference type="Proteomes" id="UP000198793"/>
    </source>
</evidence>
<evidence type="ECO:0000256" key="11">
    <source>
        <dbReference type="ARBA" id="ARBA00022777"/>
    </source>
</evidence>
<keyword evidence="13 14" id="KW-0342">GTP-binding</keyword>
<evidence type="ECO:0000256" key="8">
    <source>
        <dbReference type="ARBA" id="ARBA00022573"/>
    </source>
</evidence>
<comment type="catalytic activity">
    <reaction evidence="2 14">
        <text>adenosylcob(III)inamide phosphate + GTP + H(+) = adenosylcob(III)inamide-GDP + diphosphate</text>
        <dbReference type="Rhea" id="RHEA:22712"/>
        <dbReference type="ChEBI" id="CHEBI:15378"/>
        <dbReference type="ChEBI" id="CHEBI:33019"/>
        <dbReference type="ChEBI" id="CHEBI:37565"/>
        <dbReference type="ChEBI" id="CHEBI:58502"/>
        <dbReference type="ChEBI" id="CHEBI:60487"/>
        <dbReference type="EC" id="2.7.7.62"/>
    </reaction>
</comment>
<dbReference type="PIRSF" id="PIRSF006135">
    <property type="entry name" value="CobU"/>
    <property type="match status" value="1"/>
</dbReference>
<name>A0A1H0D710_9HYPH</name>
<dbReference type="Pfam" id="PF02283">
    <property type="entry name" value="CobU"/>
    <property type="match status" value="1"/>
</dbReference>
<evidence type="ECO:0000256" key="1">
    <source>
        <dbReference type="ARBA" id="ARBA00000312"/>
    </source>
</evidence>
<keyword evidence="11 14" id="KW-0418">Kinase</keyword>